<dbReference type="GO" id="GO:0003964">
    <property type="term" value="F:RNA-directed DNA polymerase activity"/>
    <property type="evidence" value="ECO:0007669"/>
    <property type="project" value="UniProtKB-KW"/>
</dbReference>
<reference evidence="1" key="1">
    <citation type="submission" date="2020-04" db="EMBL/GenBank/DDBJ databases">
        <authorList>
            <person name="Alioto T."/>
            <person name="Alioto T."/>
            <person name="Gomez Garrido J."/>
        </authorList>
    </citation>
    <scope>NUCLEOTIDE SEQUENCE</scope>
    <source>
        <strain evidence="1">A484AB</strain>
    </source>
</reference>
<dbReference type="InterPro" id="IPR043502">
    <property type="entry name" value="DNA/RNA_pol_sf"/>
</dbReference>
<dbReference type="PANTHER" id="PTHR33332">
    <property type="entry name" value="REVERSE TRANSCRIPTASE DOMAIN-CONTAINING PROTEIN"/>
    <property type="match status" value="1"/>
</dbReference>
<proteinExistence type="predicted"/>
<dbReference type="SUPFAM" id="SSF56672">
    <property type="entry name" value="DNA/RNA polymerases"/>
    <property type="match status" value="1"/>
</dbReference>
<protein>
    <submittedName>
        <fullName evidence="1">RNA-directed DNA polymerase from mobile element jockey-like</fullName>
    </submittedName>
</protein>
<evidence type="ECO:0000313" key="1">
    <source>
        <dbReference type="EMBL" id="CAB4025446.1"/>
    </source>
</evidence>
<dbReference type="InterPro" id="IPR000477">
    <property type="entry name" value="RT_dom"/>
</dbReference>
<keyword evidence="1" id="KW-0695">RNA-directed DNA polymerase</keyword>
<dbReference type="OrthoDB" id="5954387at2759"/>
<keyword evidence="1" id="KW-0808">Transferase</keyword>
<dbReference type="EMBL" id="CACRXK020013608">
    <property type="protein sequence ID" value="CAB4025446.1"/>
    <property type="molecule type" value="Genomic_DNA"/>
</dbReference>
<keyword evidence="2" id="KW-1185">Reference proteome</keyword>
<dbReference type="Pfam" id="PF00078">
    <property type="entry name" value="RVT_1"/>
    <property type="match status" value="1"/>
</dbReference>
<accession>A0A7D9JAK6</accession>
<name>A0A7D9JAK6_PARCT</name>
<organism evidence="1 2">
    <name type="scientific">Paramuricea clavata</name>
    <name type="common">Red gorgonian</name>
    <name type="synonym">Violescent sea-whip</name>
    <dbReference type="NCBI Taxonomy" id="317549"/>
    <lineage>
        <taxon>Eukaryota</taxon>
        <taxon>Metazoa</taxon>
        <taxon>Cnidaria</taxon>
        <taxon>Anthozoa</taxon>
        <taxon>Octocorallia</taxon>
        <taxon>Malacalcyonacea</taxon>
        <taxon>Plexauridae</taxon>
        <taxon>Paramuricea</taxon>
    </lineage>
</organism>
<dbReference type="Gene3D" id="3.40.960.10">
    <property type="entry name" value="VSR Endonuclease"/>
    <property type="match status" value="1"/>
</dbReference>
<feature type="non-terminal residue" evidence="1">
    <location>
        <position position="1"/>
    </location>
</feature>
<gene>
    <name evidence="1" type="ORF">PACLA_8A054857</name>
</gene>
<keyword evidence="1" id="KW-0548">Nucleotidyltransferase</keyword>
<sequence>MHECLFVCLRDHHYGKVRCSRCEKYVKPGNHQCYLQPVKAKRRTAEEGNEFLDDDVAVDNDAEDTQNLIPLTLNTQNLVFRKTFLQENTIAVIPLCGCCGCKPENKQSVIALKMLAWIAQCDNIVIRHARNQGEQRIGKYLVDGFNAELNTVWEVQGCLWHGCERCYTRDTVNSVNHMTMHDLRQRTLEKVRFLDDAGYNVVQIWTCDIERQLAIEPEMKDFFDSFEISEPLEPCHAFFGGRTNATRSSTRHNLGKKVRYVDITHFPASTHVVTCWSLSYQAFDIAPVFFVLKALRDEGINSMSNNGRHLRISYAFDKTDKFLKEFSFITTLTSSKDLELHVLSQFVEPGFVAISPLSRIQSSTANYRSISLTCLCCKFMEHIILSHVSMHLAYHDILINEQHGFRKLLSCETQLITAINDWAKSINQKKQTDVILVDFSKAFDSVRHLRLMSKLDHYAIRGLSANWIKASLSNRSQVVSVNGSHSHPQPVISGVPQGTILAPVLFLLYINDISENIKSQIRLFADDGIIYREINNDQDHVTLQEDLDNLNNWANKWQLNFNFSKCYHLGITNKRVPETYSYMMNNQTISRVSSTKYLGITINHNLNWNKHCDVICSKANSTLGLLRKILGECSAAVKSRAYTSLVRPQLEYASTVWNRYTKRNINKIEMVQRRAARFVFNDYSRASHVSPMIDHLGWDNLQQRRLLHQATMFYKILQGLLGISLPDDSCVNLI</sequence>
<evidence type="ECO:0000313" key="2">
    <source>
        <dbReference type="Proteomes" id="UP001152795"/>
    </source>
</evidence>
<dbReference type="CDD" id="cd01650">
    <property type="entry name" value="RT_nLTR_like"/>
    <property type="match status" value="1"/>
</dbReference>
<dbReference type="Proteomes" id="UP001152795">
    <property type="component" value="Unassembled WGS sequence"/>
</dbReference>
<comment type="caution">
    <text evidence="1">The sequence shown here is derived from an EMBL/GenBank/DDBJ whole genome shotgun (WGS) entry which is preliminary data.</text>
</comment>
<dbReference type="AlphaFoldDB" id="A0A7D9JAK6"/>
<dbReference type="PROSITE" id="PS50878">
    <property type="entry name" value="RT_POL"/>
    <property type="match status" value="1"/>
</dbReference>